<dbReference type="SUPFAM" id="SSF54909">
    <property type="entry name" value="Dimeric alpha+beta barrel"/>
    <property type="match status" value="1"/>
</dbReference>
<dbReference type="AlphaFoldDB" id="B0T7X4"/>
<accession>B0T7X4</accession>
<proteinExistence type="predicted"/>
<dbReference type="KEGG" id="cak:Caul_3610"/>
<evidence type="ECO:0000313" key="1">
    <source>
        <dbReference type="EMBL" id="ABZ72737.1"/>
    </source>
</evidence>
<sequence length="114" mass="12271">MAMKTFLALYMGSAEPVDMSALSDETRDKGMAAWGQWMADHADAVVDHGGPLGKTKKISKAGVTDIRNLVGGYSIVRAESHEAAAKMFENHPHFAIFPGDSVEIMERLPIPGQG</sequence>
<dbReference type="Gene3D" id="3.30.70.1060">
    <property type="entry name" value="Dimeric alpha+beta barrel"/>
    <property type="match status" value="1"/>
</dbReference>
<gene>
    <name evidence="1" type="ordered locus">Caul_3610</name>
</gene>
<evidence type="ECO:0008006" key="2">
    <source>
        <dbReference type="Google" id="ProtNLM"/>
    </source>
</evidence>
<protein>
    <recommendedName>
        <fullName evidence="2">YCII-related domain-containing protein</fullName>
    </recommendedName>
</protein>
<dbReference type="eggNOG" id="ENOG5032TXG">
    <property type="taxonomic scope" value="Bacteria"/>
</dbReference>
<dbReference type="InterPro" id="IPR011008">
    <property type="entry name" value="Dimeric_a/b-barrel"/>
</dbReference>
<dbReference type="STRING" id="366602.Caul_3610"/>
<reference evidence="1" key="1">
    <citation type="submission" date="2008-01" db="EMBL/GenBank/DDBJ databases">
        <title>Complete sequence of chromosome of Caulobacter sp. K31.</title>
        <authorList>
            <consortium name="US DOE Joint Genome Institute"/>
            <person name="Copeland A."/>
            <person name="Lucas S."/>
            <person name="Lapidus A."/>
            <person name="Barry K."/>
            <person name="Glavina del Rio T."/>
            <person name="Dalin E."/>
            <person name="Tice H."/>
            <person name="Pitluck S."/>
            <person name="Bruce D."/>
            <person name="Goodwin L."/>
            <person name="Thompson L.S."/>
            <person name="Brettin T."/>
            <person name="Detter J.C."/>
            <person name="Han C."/>
            <person name="Schmutz J."/>
            <person name="Larimer F."/>
            <person name="Land M."/>
            <person name="Hauser L."/>
            <person name="Kyrpides N."/>
            <person name="Kim E."/>
            <person name="Stephens C."/>
            <person name="Richardson P."/>
        </authorList>
    </citation>
    <scope>NUCLEOTIDE SEQUENCE [LARGE SCALE GENOMIC DNA]</scope>
    <source>
        <strain evidence="1">K31</strain>
    </source>
</reference>
<organism evidence="1">
    <name type="scientific">Caulobacter sp. (strain K31)</name>
    <dbReference type="NCBI Taxonomy" id="366602"/>
    <lineage>
        <taxon>Bacteria</taxon>
        <taxon>Pseudomonadati</taxon>
        <taxon>Pseudomonadota</taxon>
        <taxon>Alphaproteobacteria</taxon>
        <taxon>Caulobacterales</taxon>
        <taxon>Caulobacteraceae</taxon>
        <taxon>Caulobacter</taxon>
    </lineage>
</organism>
<dbReference type="EMBL" id="CP000927">
    <property type="protein sequence ID" value="ABZ72737.1"/>
    <property type="molecule type" value="Genomic_DNA"/>
</dbReference>
<dbReference type="OrthoDB" id="5294869at2"/>
<dbReference type="HOGENOM" id="CLU_130902_4_0_5"/>
<name>B0T7X4_CAUSK</name>